<dbReference type="STRING" id="1314674.A0A0D7BFE7"/>
<name>A0A0D7BFE7_9AGAR</name>
<dbReference type="InterPro" id="IPR051017">
    <property type="entry name" value="Aldolase-II_Adducin_sf"/>
</dbReference>
<dbReference type="InterPro" id="IPR001303">
    <property type="entry name" value="Aldolase_II/adducin_N"/>
</dbReference>
<dbReference type="SMART" id="SM01007">
    <property type="entry name" value="Aldolase_II"/>
    <property type="match status" value="1"/>
</dbReference>
<accession>A0A0D7BFE7</accession>
<dbReference type="FunFam" id="3.40.225.10:FF:000009">
    <property type="entry name" value="Class II aldolase/adducin N-terminal"/>
    <property type="match status" value="1"/>
</dbReference>
<reference evidence="2 3" key="1">
    <citation type="journal article" date="2015" name="Fungal Genet. Biol.">
        <title>Evolution of novel wood decay mechanisms in Agaricales revealed by the genome sequences of Fistulina hepatica and Cylindrobasidium torrendii.</title>
        <authorList>
            <person name="Floudas D."/>
            <person name="Held B.W."/>
            <person name="Riley R."/>
            <person name="Nagy L.G."/>
            <person name="Koehler G."/>
            <person name="Ransdell A.S."/>
            <person name="Younus H."/>
            <person name="Chow J."/>
            <person name="Chiniquy J."/>
            <person name="Lipzen A."/>
            <person name="Tritt A."/>
            <person name="Sun H."/>
            <person name="Haridas S."/>
            <person name="LaButti K."/>
            <person name="Ohm R.A."/>
            <person name="Kues U."/>
            <person name="Blanchette R.A."/>
            <person name="Grigoriev I.V."/>
            <person name="Minto R.E."/>
            <person name="Hibbett D.S."/>
        </authorList>
    </citation>
    <scope>NUCLEOTIDE SEQUENCE [LARGE SCALE GENOMIC DNA]</scope>
    <source>
        <strain evidence="2 3">FP15055 ss-10</strain>
    </source>
</reference>
<dbReference type="Proteomes" id="UP000054007">
    <property type="component" value="Unassembled WGS sequence"/>
</dbReference>
<dbReference type="OrthoDB" id="3238794at2759"/>
<gene>
    <name evidence="2" type="ORF">CYLTODRAFT_249562</name>
</gene>
<sequence length="286" mass="31319">MSAPAGHYQPLARLPEGKDSILNKAFVGPKQPIIDGLPTFSSPYEEREWVKGHMAAAFRYWGKLGFGDGLAGHITVRDPVKPNHFWMNPASEHFSMITKSMLVLVDEHGNICPEGAQLPINAAGFNIHTAIHAARPDVNAAAHCHSVHGKTWSAFGKPIEMLVQDSCAFYNNISVYNNFGGVVLAKEEGVNIAKAIGPTAKNCILQNHGLLTLGQTVDEAVYMFMTLDRLCYAQLLVEAAQASGIQRTLIGKEEAEFTSKVAGWFFGHLSPEYKLILKETKGEFLQ</sequence>
<organism evidence="2 3">
    <name type="scientific">Cylindrobasidium torrendii FP15055 ss-10</name>
    <dbReference type="NCBI Taxonomy" id="1314674"/>
    <lineage>
        <taxon>Eukaryota</taxon>
        <taxon>Fungi</taxon>
        <taxon>Dikarya</taxon>
        <taxon>Basidiomycota</taxon>
        <taxon>Agaricomycotina</taxon>
        <taxon>Agaricomycetes</taxon>
        <taxon>Agaricomycetidae</taxon>
        <taxon>Agaricales</taxon>
        <taxon>Marasmiineae</taxon>
        <taxon>Physalacriaceae</taxon>
        <taxon>Cylindrobasidium</taxon>
    </lineage>
</organism>
<evidence type="ECO:0000313" key="2">
    <source>
        <dbReference type="EMBL" id="KIY68849.1"/>
    </source>
</evidence>
<dbReference type="PANTHER" id="PTHR10672">
    <property type="entry name" value="ADDUCIN"/>
    <property type="match status" value="1"/>
</dbReference>
<evidence type="ECO:0000259" key="1">
    <source>
        <dbReference type="SMART" id="SM01007"/>
    </source>
</evidence>
<feature type="domain" description="Class II aldolase/adducin N-terminal" evidence="1">
    <location>
        <begin position="52"/>
        <end position="235"/>
    </location>
</feature>
<dbReference type="InterPro" id="IPR036409">
    <property type="entry name" value="Aldolase_II/adducin_N_sf"/>
</dbReference>
<proteinExistence type="predicted"/>
<dbReference type="EMBL" id="KN880495">
    <property type="protein sequence ID" value="KIY68849.1"/>
    <property type="molecule type" value="Genomic_DNA"/>
</dbReference>
<dbReference type="SUPFAM" id="SSF53639">
    <property type="entry name" value="AraD/HMP-PK domain-like"/>
    <property type="match status" value="1"/>
</dbReference>
<dbReference type="GO" id="GO:0005856">
    <property type="term" value="C:cytoskeleton"/>
    <property type="evidence" value="ECO:0007669"/>
    <property type="project" value="TreeGrafter"/>
</dbReference>
<dbReference type="NCBIfam" id="NF004855">
    <property type="entry name" value="PRK06208.1"/>
    <property type="match status" value="1"/>
</dbReference>
<evidence type="ECO:0000313" key="3">
    <source>
        <dbReference type="Proteomes" id="UP000054007"/>
    </source>
</evidence>
<dbReference type="AlphaFoldDB" id="A0A0D7BFE7"/>
<protein>
    <submittedName>
        <fullName evidence="2">Arad-like aldolase/epimerase</fullName>
    </submittedName>
</protein>
<dbReference type="PANTHER" id="PTHR10672:SF40">
    <property type="entry name" value="CLASS II ALDOLASE_ADDUCIN DOMAIN PROTEIN (AFU_ORTHOLOGUE AFUA_3G09800)"/>
    <property type="match status" value="1"/>
</dbReference>
<dbReference type="Pfam" id="PF00596">
    <property type="entry name" value="Aldolase_II"/>
    <property type="match status" value="1"/>
</dbReference>
<dbReference type="Gene3D" id="3.40.225.10">
    <property type="entry name" value="Class II aldolase/adducin N-terminal domain"/>
    <property type="match status" value="1"/>
</dbReference>
<dbReference type="GO" id="GO:0051015">
    <property type="term" value="F:actin filament binding"/>
    <property type="evidence" value="ECO:0007669"/>
    <property type="project" value="TreeGrafter"/>
</dbReference>
<keyword evidence="3" id="KW-1185">Reference proteome</keyword>